<dbReference type="VEuPathDB" id="AmoebaDB:EHI5A_023430"/>
<evidence type="ECO:0000313" key="2">
    <source>
        <dbReference type="Proteomes" id="UP000011755"/>
    </source>
</evidence>
<protein>
    <submittedName>
        <fullName evidence="1">Uncharacterized protein</fullName>
    </submittedName>
</protein>
<dbReference type="EMBL" id="KB444687">
    <property type="protein sequence ID" value="EMD45872.1"/>
    <property type="molecule type" value="Genomic_DNA"/>
</dbReference>
<organism evidence="1 2">
    <name type="scientific">Entamoeba histolytica KU27</name>
    <dbReference type="NCBI Taxonomy" id="885311"/>
    <lineage>
        <taxon>Eukaryota</taxon>
        <taxon>Amoebozoa</taxon>
        <taxon>Evosea</taxon>
        <taxon>Archamoebae</taxon>
        <taxon>Mastigamoebida</taxon>
        <taxon>Entamoebidae</taxon>
        <taxon>Entamoeba</taxon>
    </lineage>
</organism>
<evidence type="ECO:0000313" key="1">
    <source>
        <dbReference type="EMBL" id="EMD45872.1"/>
    </source>
</evidence>
<proteinExistence type="predicted"/>
<gene>
    <name evidence="1" type="ORF">EHI5A_023430</name>
</gene>
<accession>M2S4P0</accession>
<dbReference type="Proteomes" id="UP000011755">
    <property type="component" value="Unassembled WGS sequence"/>
</dbReference>
<name>M2S4P0_ENTHI</name>
<sequence>MNETTEIIGSLLFTSMGHERLSENIKSLSKETTWWRNRTAIISITPEQRGKVIEIGIREPTESWRFLIRPLEIKEREEIEINQPKRRLKKNIMNLKKKIVQRRVFYKNVNEKKRIRRIRMERTNKKSKTRS</sequence>
<reference evidence="1 2" key="1">
    <citation type="submission" date="2013-02" db="EMBL/GenBank/DDBJ databases">
        <authorList>
            <person name="Hannick L."/>
            <person name="Zafar N."/>
            <person name="Lorenzi H."/>
            <person name="Ali I.A."/>
            <person name="Petri W.P."/>
            <person name="Caler E."/>
        </authorList>
    </citation>
    <scope>NUCLEOTIDE SEQUENCE [LARGE SCALE GENOMIC DNA]</scope>
    <source>
        <strain evidence="1 2">KU27</strain>
    </source>
</reference>
<dbReference type="AlphaFoldDB" id="M2S4P0"/>
<dbReference type="OrthoDB" id="33027at2759"/>